<proteinExistence type="predicted"/>
<sequence length="201" mass="21776">LRGLLSKKISILQSKVFETITADSKVEHSSERISKKIGGNKKDEGILQNQLLTKGSEENDASENKGNSFQSQSNTVGDQETKAGPSHESKSNLETEDSSNLRGSLSKKISILQSKEFETITADSKVEHSSERTSKKIGGNKKDEGILQNQLLTKGSEENDASENKGNSFQSQSNTVGDQETKAGPSHESKSNLETEDSSSE</sequence>
<keyword evidence="3" id="KW-1185">Reference proteome</keyword>
<feature type="region of interest" description="Disordered" evidence="1">
    <location>
        <begin position="23"/>
        <end position="201"/>
    </location>
</feature>
<gene>
    <name evidence="2" type="ORF">TNIN_257591</name>
</gene>
<dbReference type="AlphaFoldDB" id="A0A8X6YF57"/>
<protein>
    <submittedName>
        <fullName evidence="2">Uncharacterized protein</fullName>
    </submittedName>
</protein>
<evidence type="ECO:0000313" key="2">
    <source>
        <dbReference type="EMBL" id="GFY70284.1"/>
    </source>
</evidence>
<feature type="compositionally biased region" description="Polar residues" evidence="1">
    <location>
        <begin position="64"/>
        <end position="78"/>
    </location>
</feature>
<accession>A0A8X6YF57</accession>
<feature type="compositionally biased region" description="Low complexity" evidence="1">
    <location>
        <begin position="104"/>
        <end position="114"/>
    </location>
</feature>
<feature type="compositionally biased region" description="Polar residues" evidence="1">
    <location>
        <begin position="164"/>
        <end position="178"/>
    </location>
</feature>
<organism evidence="2 3">
    <name type="scientific">Trichonephila inaurata madagascariensis</name>
    <dbReference type="NCBI Taxonomy" id="2747483"/>
    <lineage>
        <taxon>Eukaryota</taxon>
        <taxon>Metazoa</taxon>
        <taxon>Ecdysozoa</taxon>
        <taxon>Arthropoda</taxon>
        <taxon>Chelicerata</taxon>
        <taxon>Arachnida</taxon>
        <taxon>Araneae</taxon>
        <taxon>Araneomorphae</taxon>
        <taxon>Entelegynae</taxon>
        <taxon>Araneoidea</taxon>
        <taxon>Nephilidae</taxon>
        <taxon>Trichonephila</taxon>
        <taxon>Trichonephila inaurata</taxon>
    </lineage>
</organism>
<comment type="caution">
    <text evidence="2">The sequence shown here is derived from an EMBL/GenBank/DDBJ whole genome shotgun (WGS) entry which is preliminary data.</text>
</comment>
<evidence type="ECO:0000256" key="1">
    <source>
        <dbReference type="SAM" id="MobiDB-lite"/>
    </source>
</evidence>
<evidence type="ECO:0000313" key="3">
    <source>
        <dbReference type="Proteomes" id="UP000886998"/>
    </source>
</evidence>
<feature type="compositionally biased region" description="Basic and acidic residues" evidence="1">
    <location>
        <begin position="24"/>
        <end position="45"/>
    </location>
</feature>
<feature type="non-terminal residue" evidence="2">
    <location>
        <position position="201"/>
    </location>
</feature>
<dbReference type="Proteomes" id="UP000886998">
    <property type="component" value="Unassembled WGS sequence"/>
</dbReference>
<feature type="compositionally biased region" description="Basic and acidic residues" evidence="1">
    <location>
        <begin position="124"/>
        <end position="145"/>
    </location>
</feature>
<feature type="compositionally biased region" description="Basic and acidic residues" evidence="1">
    <location>
        <begin position="179"/>
        <end position="193"/>
    </location>
</feature>
<name>A0A8X6YF57_9ARAC</name>
<reference evidence="2" key="1">
    <citation type="submission" date="2020-08" db="EMBL/GenBank/DDBJ databases">
        <title>Multicomponent nature underlies the extraordinary mechanical properties of spider dragline silk.</title>
        <authorList>
            <person name="Kono N."/>
            <person name="Nakamura H."/>
            <person name="Mori M."/>
            <person name="Yoshida Y."/>
            <person name="Ohtoshi R."/>
            <person name="Malay A.D."/>
            <person name="Moran D.A.P."/>
            <person name="Tomita M."/>
            <person name="Numata K."/>
            <person name="Arakawa K."/>
        </authorList>
    </citation>
    <scope>NUCLEOTIDE SEQUENCE</scope>
</reference>
<feature type="compositionally biased region" description="Basic and acidic residues" evidence="1">
    <location>
        <begin position="79"/>
        <end position="93"/>
    </location>
</feature>
<dbReference type="EMBL" id="BMAV01018149">
    <property type="protein sequence ID" value="GFY70284.1"/>
    <property type="molecule type" value="Genomic_DNA"/>
</dbReference>